<proteinExistence type="predicted"/>
<dbReference type="AlphaFoldDB" id="A0A402CYB0"/>
<dbReference type="PANTHER" id="PTHR14859">
    <property type="entry name" value="CALCOFLUOR WHITE HYPERSENSITIVE PROTEIN PRECURSOR"/>
    <property type="match status" value="1"/>
</dbReference>
<dbReference type="GO" id="GO:0006506">
    <property type="term" value="P:GPI anchor biosynthetic process"/>
    <property type="evidence" value="ECO:0007669"/>
    <property type="project" value="TreeGrafter"/>
</dbReference>
<dbReference type="GO" id="GO:0016020">
    <property type="term" value="C:membrane"/>
    <property type="evidence" value="ECO:0007669"/>
    <property type="project" value="GOC"/>
</dbReference>
<dbReference type="RefSeq" id="WP_165864315.1">
    <property type="nucleotide sequence ID" value="NZ_AP025739.1"/>
</dbReference>
<dbReference type="PANTHER" id="PTHR14859:SF1">
    <property type="entry name" value="PGAP2-INTERACTING PROTEIN"/>
    <property type="match status" value="1"/>
</dbReference>
<protein>
    <submittedName>
        <fullName evidence="1">Uncharacterized protein</fullName>
    </submittedName>
</protein>
<organism evidence="1 2">
    <name type="scientific">Capsulimonas corticalis</name>
    <dbReference type="NCBI Taxonomy" id="2219043"/>
    <lineage>
        <taxon>Bacteria</taxon>
        <taxon>Bacillati</taxon>
        <taxon>Armatimonadota</taxon>
        <taxon>Armatimonadia</taxon>
        <taxon>Capsulimonadales</taxon>
        <taxon>Capsulimonadaceae</taxon>
        <taxon>Capsulimonas</taxon>
    </lineage>
</organism>
<dbReference type="GO" id="GO:0003824">
    <property type="term" value="F:catalytic activity"/>
    <property type="evidence" value="ECO:0007669"/>
    <property type="project" value="InterPro"/>
</dbReference>
<gene>
    <name evidence="1" type="ORF">CCAX7_34390</name>
</gene>
<reference evidence="1 2" key="1">
    <citation type="journal article" date="2019" name="Int. J. Syst. Evol. Microbiol.">
        <title>Capsulimonas corticalis gen. nov., sp. nov., an aerobic capsulated bacterium, of a novel bacterial order, Capsulimonadales ord. nov., of the class Armatimonadia of the phylum Armatimonadetes.</title>
        <authorList>
            <person name="Li J."/>
            <person name="Kudo C."/>
            <person name="Tonouchi A."/>
        </authorList>
    </citation>
    <scope>NUCLEOTIDE SEQUENCE [LARGE SCALE GENOMIC DNA]</scope>
    <source>
        <strain evidence="1 2">AX-7</strain>
    </source>
</reference>
<dbReference type="InterPro" id="IPR005135">
    <property type="entry name" value="Endo/exonuclease/phosphatase"/>
</dbReference>
<sequence length="229" mass="24862">MSVRIATYNIRGGLGVDNVRSLPRIADVIRGLDADVVCLQEVHQNLPWSGFANQPRRLGKLLGANVLFQRNLSLWFGGFGNAVATTAPVIHVRRHALPGGREPRGCLEVRLETRVGALTLFSTHWGLSDGERRLQALRVAELVRAAQTPVVLCGDFNEGPDAGNVRLLLEEAGLQDAGAGGGFTYPADAPRARIDFILHDDLLSADGFQVKPAIASDHFPVFVNFKRNP</sequence>
<accession>A0A402CYB0</accession>
<dbReference type="SUPFAM" id="SSF56219">
    <property type="entry name" value="DNase I-like"/>
    <property type="match status" value="1"/>
</dbReference>
<dbReference type="Gene3D" id="3.60.10.10">
    <property type="entry name" value="Endonuclease/exonuclease/phosphatase"/>
    <property type="match status" value="1"/>
</dbReference>
<dbReference type="Pfam" id="PF03372">
    <property type="entry name" value="Exo_endo_phos"/>
    <property type="match status" value="1"/>
</dbReference>
<dbReference type="InterPro" id="IPR051916">
    <property type="entry name" value="GPI-anchor_lipid_remodeler"/>
</dbReference>
<dbReference type="InterPro" id="IPR036691">
    <property type="entry name" value="Endo/exonu/phosph_ase_sf"/>
</dbReference>
<name>A0A402CYB0_9BACT</name>
<dbReference type="EMBL" id="AP025739">
    <property type="protein sequence ID" value="BDI31388.1"/>
    <property type="molecule type" value="Genomic_DNA"/>
</dbReference>
<evidence type="ECO:0000313" key="2">
    <source>
        <dbReference type="Proteomes" id="UP000287394"/>
    </source>
</evidence>
<dbReference type="KEGG" id="ccot:CCAX7_34390"/>
<keyword evidence="2" id="KW-1185">Reference proteome</keyword>
<evidence type="ECO:0000313" key="1">
    <source>
        <dbReference type="EMBL" id="BDI31388.1"/>
    </source>
</evidence>
<dbReference type="Proteomes" id="UP000287394">
    <property type="component" value="Chromosome"/>
</dbReference>